<keyword evidence="1" id="KW-0472">Membrane</keyword>
<dbReference type="EMBL" id="RQJO01000008">
    <property type="protein sequence ID" value="RRB04434.1"/>
    <property type="molecule type" value="Genomic_DNA"/>
</dbReference>
<dbReference type="RefSeq" id="WP_124875155.1">
    <property type="nucleotide sequence ID" value="NZ_RQJO01000008.1"/>
</dbReference>
<dbReference type="AlphaFoldDB" id="A0A3P1BV42"/>
<keyword evidence="1" id="KW-1133">Transmembrane helix</keyword>
<accession>A0A3P1BV42</accession>
<dbReference type="Gene3D" id="2.40.50.1020">
    <property type="entry name" value="LytTr DNA-binding domain"/>
    <property type="match status" value="1"/>
</dbReference>
<comment type="caution">
    <text evidence="3">The sequence shown here is derived from an EMBL/GenBank/DDBJ whole genome shotgun (WGS) entry which is preliminary data.</text>
</comment>
<dbReference type="InterPro" id="IPR007492">
    <property type="entry name" value="LytTR_DNA-bd_dom"/>
</dbReference>
<feature type="domain" description="HTH LytTR-type" evidence="2">
    <location>
        <begin position="257"/>
        <end position="328"/>
    </location>
</feature>
<reference evidence="3 4" key="1">
    <citation type="submission" date="2018-11" db="EMBL/GenBank/DDBJ databases">
        <authorList>
            <person name="Zhou Z."/>
            <person name="Wang G."/>
        </authorList>
    </citation>
    <scope>NUCLEOTIDE SEQUENCE [LARGE SCALE GENOMIC DNA]</scope>
    <source>
        <strain evidence="3 4">KCTC52004</strain>
    </source>
</reference>
<feature type="transmembrane region" description="Helical" evidence="1">
    <location>
        <begin position="30"/>
        <end position="53"/>
    </location>
</feature>
<proteinExistence type="predicted"/>
<dbReference type="OrthoDB" id="1187461at2"/>
<dbReference type="GO" id="GO:0003677">
    <property type="term" value="F:DNA binding"/>
    <property type="evidence" value="ECO:0007669"/>
    <property type="project" value="InterPro"/>
</dbReference>
<dbReference type="Pfam" id="PF04397">
    <property type="entry name" value="LytTR"/>
    <property type="match status" value="1"/>
</dbReference>
<evidence type="ECO:0000259" key="2">
    <source>
        <dbReference type="PROSITE" id="PS50930"/>
    </source>
</evidence>
<evidence type="ECO:0000313" key="3">
    <source>
        <dbReference type="EMBL" id="RRB04434.1"/>
    </source>
</evidence>
<feature type="transmembrane region" description="Helical" evidence="1">
    <location>
        <begin position="113"/>
        <end position="132"/>
    </location>
</feature>
<protein>
    <submittedName>
        <fullName evidence="3">LytTR family transcriptional regulator</fullName>
    </submittedName>
</protein>
<feature type="transmembrane region" description="Helical" evidence="1">
    <location>
        <begin position="168"/>
        <end position="194"/>
    </location>
</feature>
<organism evidence="3 4">
    <name type="scientific">Larkinella rosea</name>
    <dbReference type="NCBI Taxonomy" id="2025312"/>
    <lineage>
        <taxon>Bacteria</taxon>
        <taxon>Pseudomonadati</taxon>
        <taxon>Bacteroidota</taxon>
        <taxon>Cytophagia</taxon>
        <taxon>Cytophagales</taxon>
        <taxon>Spirosomataceae</taxon>
        <taxon>Larkinella</taxon>
    </lineage>
</organism>
<dbReference type="Proteomes" id="UP000271925">
    <property type="component" value="Unassembled WGS sequence"/>
</dbReference>
<dbReference type="SMART" id="SM00850">
    <property type="entry name" value="LytTR"/>
    <property type="match status" value="1"/>
</dbReference>
<dbReference type="PROSITE" id="PS50930">
    <property type="entry name" value="HTH_LYTTR"/>
    <property type="match status" value="1"/>
</dbReference>
<sequence length="340" mass="39177">MKPVILPNLGRKTVSEPIKIPLTLETIQRFGLMALLLTAIYSFLTISLYITHFEFKKELAAKLNGWYVLICLEVTMIIPEMVTLYGLQKLLLIYHRLIPIRSVRLTALGVGRYYLSLLPLLLTVFFIISPFTQTVRFFLEVPIESGFDALTFTHYFHNFLIGPYVRPVIVATYSLVIPFLGYCMISVSLIRDFFVWRDQQKKSQVEERQIEKVANYATSLTVQSNQGQTVIHCSEVALITSDSPNCLVHHLQGTYKLCHKTLTEVEAMLDPELFFRVNRGGLVNRTFVDGYVHVGNNNYIVNLKPPFQHQTVSLSRTRLSEFRHWLEVSVQIQFHSPSRF</sequence>
<name>A0A3P1BV42_9BACT</name>
<keyword evidence="1" id="KW-0812">Transmembrane</keyword>
<evidence type="ECO:0000313" key="4">
    <source>
        <dbReference type="Proteomes" id="UP000271925"/>
    </source>
</evidence>
<feature type="transmembrane region" description="Helical" evidence="1">
    <location>
        <begin position="65"/>
        <end position="92"/>
    </location>
</feature>
<gene>
    <name evidence="3" type="ORF">EHT25_13120</name>
</gene>
<keyword evidence="4" id="KW-1185">Reference proteome</keyword>
<evidence type="ECO:0000256" key="1">
    <source>
        <dbReference type="SAM" id="Phobius"/>
    </source>
</evidence>